<dbReference type="EMBL" id="BMAV01027825">
    <property type="protein sequence ID" value="GFS62596.1"/>
    <property type="molecule type" value="Genomic_DNA"/>
</dbReference>
<comment type="caution">
    <text evidence="1">The sequence shown here is derived from an EMBL/GenBank/DDBJ whole genome shotgun (WGS) entry which is preliminary data.</text>
</comment>
<gene>
    <name evidence="1" type="ORF">TNIN_127351</name>
</gene>
<reference evidence="1" key="1">
    <citation type="submission" date="2020-08" db="EMBL/GenBank/DDBJ databases">
        <title>Multicomponent nature underlies the extraordinary mechanical properties of spider dragline silk.</title>
        <authorList>
            <person name="Kono N."/>
            <person name="Nakamura H."/>
            <person name="Mori M."/>
            <person name="Yoshida Y."/>
            <person name="Ohtoshi R."/>
            <person name="Malay A.D."/>
            <person name="Moran D.A.P."/>
            <person name="Tomita M."/>
            <person name="Numata K."/>
            <person name="Arakawa K."/>
        </authorList>
    </citation>
    <scope>NUCLEOTIDE SEQUENCE</scope>
</reference>
<evidence type="ECO:0000313" key="1">
    <source>
        <dbReference type="EMBL" id="GFS62596.1"/>
    </source>
</evidence>
<evidence type="ECO:0000313" key="2">
    <source>
        <dbReference type="Proteomes" id="UP000886998"/>
    </source>
</evidence>
<proteinExistence type="predicted"/>
<accession>A0A8X6KNQ5</accession>
<organism evidence="1 2">
    <name type="scientific">Trichonephila inaurata madagascariensis</name>
    <dbReference type="NCBI Taxonomy" id="2747483"/>
    <lineage>
        <taxon>Eukaryota</taxon>
        <taxon>Metazoa</taxon>
        <taxon>Ecdysozoa</taxon>
        <taxon>Arthropoda</taxon>
        <taxon>Chelicerata</taxon>
        <taxon>Arachnida</taxon>
        <taxon>Araneae</taxon>
        <taxon>Araneomorphae</taxon>
        <taxon>Entelegynae</taxon>
        <taxon>Araneoidea</taxon>
        <taxon>Nephilidae</taxon>
        <taxon>Trichonephila</taxon>
        <taxon>Trichonephila inaurata</taxon>
    </lineage>
</organism>
<protein>
    <submittedName>
        <fullName evidence="1">Uncharacterized protein</fullName>
    </submittedName>
</protein>
<dbReference type="AlphaFoldDB" id="A0A8X6KNQ5"/>
<name>A0A8X6KNQ5_9ARAC</name>
<sequence length="76" mass="7849">MLLVGTDSSATVMQDIQPTGAASVPGNGKNASATDFSIAAIMAKGAPPVKDKTSPEVSQTLHLTANNEFTRSIFQN</sequence>
<dbReference type="Proteomes" id="UP000886998">
    <property type="component" value="Unassembled WGS sequence"/>
</dbReference>
<keyword evidence="2" id="KW-1185">Reference proteome</keyword>